<comment type="caution">
    <text evidence="3">The sequence shown here is derived from an EMBL/GenBank/DDBJ whole genome shotgun (WGS) entry which is preliminary data.</text>
</comment>
<sequence length="465" mass="51743">MDINNHHHHHHHHHGVYSSLHPTQAVHSLASEVNDANQNRAHLIVGIDFGTVFSSVAFAFVANNEVREDIITEWPGTGTLPKQEIPTVLYYDGHQNVVGWGLDIVDAIGSIGYPKAGVQKVEWFKQRLMLSGNADNDHIEPYLPHGKSEIDVAADYFCKIRQVIHTHLQKTLGEAFRREEKNIHYYLTVPVVCSDAAKAATRAAATQAGLLSSENETQLTFIEGPKATAMYYVKTGLFNWKLADAILIVDCGGGTVDLVAYEVTRENPFALTECTTGSGDSCGSIALSRNFAKMLRAKIRRLSWGDRPGRLFAKCISDFENRIKSDFHNNGQKWSIDVGVEADYPEADIQDGYMSFTNEEILQCFEPVVNRILELVHNQINAIQAHGHQLQNVLIVGGFSASEYLFREIKLRIPSQFQSKVVRPMDSASAIVKGAVMVGIAERVVTHRIAHRHNLSSDYPPSSHQ</sequence>
<dbReference type="EMBL" id="JAJTJA010000013">
    <property type="protein sequence ID" value="KAH8690900.1"/>
    <property type="molecule type" value="Genomic_DNA"/>
</dbReference>
<organism evidence="3 4">
    <name type="scientific">Talaromyces proteolyticus</name>
    <dbReference type="NCBI Taxonomy" id="1131652"/>
    <lineage>
        <taxon>Eukaryota</taxon>
        <taxon>Fungi</taxon>
        <taxon>Dikarya</taxon>
        <taxon>Ascomycota</taxon>
        <taxon>Pezizomycotina</taxon>
        <taxon>Eurotiomycetes</taxon>
        <taxon>Eurotiomycetidae</taxon>
        <taxon>Eurotiales</taxon>
        <taxon>Trichocomaceae</taxon>
        <taxon>Talaromyces</taxon>
        <taxon>Talaromyces sect. Bacilispori</taxon>
    </lineage>
</organism>
<dbReference type="Gene3D" id="3.90.640.10">
    <property type="entry name" value="Actin, Chain A, domain 4"/>
    <property type="match status" value="1"/>
</dbReference>
<dbReference type="PRINTS" id="PR00301">
    <property type="entry name" value="HEATSHOCK70"/>
</dbReference>
<dbReference type="PANTHER" id="PTHR14187">
    <property type="entry name" value="ALPHA KINASE/ELONGATION FACTOR 2 KINASE"/>
    <property type="match status" value="1"/>
</dbReference>
<name>A0AAD4KFQ2_9EURO</name>
<evidence type="ECO:0000256" key="2">
    <source>
        <dbReference type="ARBA" id="ARBA00022840"/>
    </source>
</evidence>
<dbReference type="RefSeq" id="XP_046067096.1">
    <property type="nucleotide sequence ID" value="XM_046221164.1"/>
</dbReference>
<evidence type="ECO:0000256" key="1">
    <source>
        <dbReference type="ARBA" id="ARBA00022741"/>
    </source>
</evidence>
<accession>A0AAD4KFQ2</accession>
<protein>
    <submittedName>
        <fullName evidence="3">Uncharacterized protein</fullName>
    </submittedName>
</protein>
<evidence type="ECO:0000313" key="3">
    <source>
        <dbReference type="EMBL" id="KAH8690900.1"/>
    </source>
</evidence>
<dbReference type="AlphaFoldDB" id="A0AAD4KFQ2"/>
<keyword evidence="1" id="KW-0547">Nucleotide-binding</keyword>
<dbReference type="PANTHER" id="PTHR14187:SF79">
    <property type="entry name" value="HSP70 FAMILY PROTEIN (AFU_ORTHOLOGUE AFUA_1G15200)"/>
    <property type="match status" value="1"/>
</dbReference>
<keyword evidence="2" id="KW-0067">ATP-binding</keyword>
<dbReference type="SUPFAM" id="SSF53067">
    <property type="entry name" value="Actin-like ATPase domain"/>
    <property type="match status" value="2"/>
</dbReference>
<dbReference type="GO" id="GO:0005524">
    <property type="term" value="F:ATP binding"/>
    <property type="evidence" value="ECO:0007669"/>
    <property type="project" value="UniProtKB-KW"/>
</dbReference>
<proteinExistence type="predicted"/>
<dbReference type="Gene3D" id="3.30.420.40">
    <property type="match status" value="2"/>
</dbReference>
<gene>
    <name evidence="3" type="ORF">BGW36DRAFT_432676</name>
</gene>
<dbReference type="Pfam" id="PF00012">
    <property type="entry name" value="HSP70"/>
    <property type="match status" value="1"/>
</dbReference>
<dbReference type="Proteomes" id="UP001201262">
    <property type="component" value="Unassembled WGS sequence"/>
</dbReference>
<evidence type="ECO:0000313" key="4">
    <source>
        <dbReference type="Proteomes" id="UP001201262"/>
    </source>
</evidence>
<dbReference type="CDD" id="cd10170">
    <property type="entry name" value="ASKHA_NBD_HSP70"/>
    <property type="match status" value="1"/>
</dbReference>
<dbReference type="GeneID" id="70251451"/>
<reference evidence="3" key="1">
    <citation type="submission" date="2021-12" db="EMBL/GenBank/DDBJ databases">
        <title>Convergent genome expansion in fungi linked to evolution of root-endophyte symbiosis.</title>
        <authorList>
            <consortium name="DOE Joint Genome Institute"/>
            <person name="Ke Y.-H."/>
            <person name="Bonito G."/>
            <person name="Liao H.-L."/>
            <person name="Looney B."/>
            <person name="Rojas-Flechas A."/>
            <person name="Nash J."/>
            <person name="Hameed K."/>
            <person name="Schadt C."/>
            <person name="Martin F."/>
            <person name="Crous P.W."/>
            <person name="Miettinen O."/>
            <person name="Magnuson J.K."/>
            <person name="Labbe J."/>
            <person name="Jacobson D."/>
            <person name="Doktycz M.J."/>
            <person name="Veneault-Fourrey C."/>
            <person name="Kuo A."/>
            <person name="Mondo S."/>
            <person name="Calhoun S."/>
            <person name="Riley R."/>
            <person name="Ohm R."/>
            <person name="LaButti K."/>
            <person name="Andreopoulos B."/>
            <person name="Pangilinan J."/>
            <person name="Nolan M."/>
            <person name="Tritt A."/>
            <person name="Clum A."/>
            <person name="Lipzen A."/>
            <person name="Daum C."/>
            <person name="Barry K."/>
            <person name="Grigoriev I.V."/>
            <person name="Vilgalys R."/>
        </authorList>
    </citation>
    <scope>NUCLEOTIDE SEQUENCE</scope>
    <source>
        <strain evidence="3">PMI_201</strain>
    </source>
</reference>
<dbReference type="InterPro" id="IPR043129">
    <property type="entry name" value="ATPase_NBD"/>
</dbReference>
<keyword evidence="4" id="KW-1185">Reference proteome</keyword>
<dbReference type="InterPro" id="IPR013126">
    <property type="entry name" value="Hsp_70_fam"/>
</dbReference>
<dbReference type="GO" id="GO:0140662">
    <property type="term" value="F:ATP-dependent protein folding chaperone"/>
    <property type="evidence" value="ECO:0007669"/>
    <property type="project" value="InterPro"/>
</dbReference>